<proteinExistence type="predicted"/>
<evidence type="ECO:0000256" key="8">
    <source>
        <dbReference type="ARBA" id="ARBA00023098"/>
    </source>
</evidence>
<dbReference type="NCBIfam" id="NF041504">
    <property type="entry name" value="AccA_sub"/>
    <property type="match status" value="1"/>
</dbReference>
<keyword evidence="9" id="KW-0275">Fatty acid biosynthesis</keyword>
<evidence type="ECO:0000256" key="2">
    <source>
        <dbReference type="ARBA" id="ARBA00011883"/>
    </source>
</evidence>
<evidence type="ECO:0000256" key="4">
    <source>
        <dbReference type="ARBA" id="ARBA00022679"/>
    </source>
</evidence>
<dbReference type="PANTHER" id="PTHR42853">
    <property type="entry name" value="ACETYL-COENZYME A CARBOXYLASE CARBOXYL TRANSFERASE SUBUNIT ALPHA"/>
    <property type="match status" value="1"/>
</dbReference>
<dbReference type="InterPro" id="IPR001095">
    <property type="entry name" value="Acetyl_CoA_COase_a_su"/>
</dbReference>
<evidence type="ECO:0000256" key="10">
    <source>
        <dbReference type="ARBA" id="ARBA00049152"/>
    </source>
</evidence>
<evidence type="ECO:0000256" key="1">
    <source>
        <dbReference type="ARBA" id="ARBA00004956"/>
    </source>
</evidence>
<evidence type="ECO:0000256" key="7">
    <source>
        <dbReference type="ARBA" id="ARBA00022840"/>
    </source>
</evidence>
<dbReference type="EMBL" id="CP142434">
    <property type="protein sequence ID" value="XBC47867.1"/>
    <property type="molecule type" value="Genomic_DNA"/>
</dbReference>
<dbReference type="Gene3D" id="3.90.226.10">
    <property type="entry name" value="2-enoyl-CoA Hydratase, Chain A, domain 1"/>
    <property type="match status" value="1"/>
</dbReference>
<keyword evidence="8" id="KW-0443">Lipid metabolism</keyword>
<dbReference type="PANTHER" id="PTHR42853:SF3">
    <property type="entry name" value="ACETYL-COENZYME A CARBOXYLASE CARBOXYL TRANSFERASE SUBUNIT ALPHA, CHLOROPLASTIC"/>
    <property type="match status" value="1"/>
</dbReference>
<dbReference type="GO" id="GO:0006633">
    <property type="term" value="P:fatty acid biosynthetic process"/>
    <property type="evidence" value="ECO:0007669"/>
    <property type="project" value="UniProtKB-KW"/>
</dbReference>
<evidence type="ECO:0000256" key="9">
    <source>
        <dbReference type="ARBA" id="ARBA00023160"/>
    </source>
</evidence>
<protein>
    <recommendedName>
        <fullName evidence="2">acetyl-CoA carboxytransferase</fullName>
        <ecNumber evidence="2">2.1.3.15</ecNumber>
    </recommendedName>
</protein>
<keyword evidence="3" id="KW-0444">Lipid biosynthesis</keyword>
<keyword evidence="7" id="KW-0067">ATP-binding</keyword>
<evidence type="ECO:0000256" key="3">
    <source>
        <dbReference type="ARBA" id="ARBA00022516"/>
    </source>
</evidence>
<comment type="pathway">
    <text evidence="1">Lipid metabolism; malonyl-CoA biosynthesis; malonyl-CoA from acetyl-CoA: step 1/1.</text>
</comment>
<accession>A0AB74TQP4</accession>
<keyword evidence="5" id="KW-0547">Nucleotide-binding</keyword>
<evidence type="ECO:0000256" key="6">
    <source>
        <dbReference type="ARBA" id="ARBA00022832"/>
    </source>
</evidence>
<dbReference type="GO" id="GO:0003989">
    <property type="term" value="F:acetyl-CoA carboxylase activity"/>
    <property type="evidence" value="ECO:0007669"/>
    <property type="project" value="InterPro"/>
</dbReference>
<dbReference type="RefSeq" id="WP_347297924.1">
    <property type="nucleotide sequence ID" value="NZ_CP142434.1"/>
</dbReference>
<evidence type="ECO:0000256" key="5">
    <source>
        <dbReference type="ARBA" id="ARBA00022741"/>
    </source>
</evidence>
<dbReference type="PROSITE" id="PS50989">
    <property type="entry name" value="COA_CT_CTER"/>
    <property type="match status" value="1"/>
</dbReference>
<dbReference type="AlphaFoldDB" id="A0AB74TQP4"/>
<dbReference type="InterPro" id="IPR029045">
    <property type="entry name" value="ClpP/crotonase-like_dom_sf"/>
</dbReference>
<dbReference type="EC" id="2.1.3.15" evidence="2"/>
<dbReference type="SUPFAM" id="SSF52096">
    <property type="entry name" value="ClpP/crotonase"/>
    <property type="match status" value="1"/>
</dbReference>
<reference evidence="12" key="1">
    <citation type="submission" date="2023-12" db="EMBL/GenBank/DDBJ databases">
        <title>Dolosigranulum savutii sp. nov. isolated from human upper respiratory samples collected in Botswana.</title>
        <authorList>
            <person name="Kelly M.S."/>
        </authorList>
    </citation>
    <scope>NUCLEOTIDE SEQUENCE</scope>
    <source>
        <strain evidence="13">MSK211</strain>
        <strain evidence="12">MSK312</strain>
    </source>
</reference>
<dbReference type="GO" id="GO:0009317">
    <property type="term" value="C:acetyl-CoA carboxylase complex"/>
    <property type="evidence" value="ECO:0007669"/>
    <property type="project" value="InterPro"/>
</dbReference>
<dbReference type="EMBL" id="CP142436">
    <property type="protein sequence ID" value="XBC52311.1"/>
    <property type="molecule type" value="Genomic_DNA"/>
</dbReference>
<keyword evidence="6" id="KW-0276">Fatty acid metabolism</keyword>
<name>A0AB74TQP4_9LACT</name>
<sequence>MKAYDIVKEARDIQRLSTTDLIEALCDYFIECHGDRCGSDDAAVVGGVGMMNGQPITIIGTEKGKTVEENVRCNFGSASPGGYRKAARLLKQAEKFQRPVLTLINTAGAHAAPESEEGGIGEAIAQNLLVMSDITVPTLAIILGEGGSGGAIALALADEVWMMERSVYSILSPEGFASILWKDAKRAPEAAELMKLTSKDLKALGVIDRIIPEVVADEEIARSELLTNLAGAIQDKLAELQAQPIKKRLENRAQRFRQF</sequence>
<keyword evidence="4" id="KW-0808">Transferase</keyword>
<dbReference type="PRINTS" id="PR01069">
    <property type="entry name" value="ACCCTRFRASEA"/>
</dbReference>
<organism evidence="12">
    <name type="scientific">Dolosigranulum savutiense</name>
    <dbReference type="NCBI Taxonomy" id="3110288"/>
    <lineage>
        <taxon>Bacteria</taxon>
        <taxon>Bacillati</taxon>
        <taxon>Bacillota</taxon>
        <taxon>Bacilli</taxon>
        <taxon>Lactobacillales</taxon>
        <taxon>Carnobacteriaceae</taxon>
        <taxon>Dolosigranulum</taxon>
    </lineage>
</organism>
<dbReference type="Pfam" id="PF03255">
    <property type="entry name" value="ACCA"/>
    <property type="match status" value="1"/>
</dbReference>
<dbReference type="GO" id="GO:0005524">
    <property type="term" value="F:ATP binding"/>
    <property type="evidence" value="ECO:0007669"/>
    <property type="project" value="UniProtKB-KW"/>
</dbReference>
<evidence type="ECO:0000313" key="12">
    <source>
        <dbReference type="EMBL" id="XBC47867.1"/>
    </source>
</evidence>
<dbReference type="InterPro" id="IPR011763">
    <property type="entry name" value="COA_CT_C"/>
</dbReference>
<feature type="domain" description="CoA carboxyltransferase C-terminal" evidence="11">
    <location>
        <begin position="1"/>
        <end position="239"/>
    </location>
</feature>
<evidence type="ECO:0000313" key="13">
    <source>
        <dbReference type="EMBL" id="XBC52311.1"/>
    </source>
</evidence>
<comment type="catalytic activity">
    <reaction evidence="10">
        <text>N(6)-carboxybiotinyl-L-lysyl-[protein] + acetyl-CoA = N(6)-biotinyl-L-lysyl-[protein] + malonyl-CoA</text>
        <dbReference type="Rhea" id="RHEA:54728"/>
        <dbReference type="Rhea" id="RHEA-COMP:10505"/>
        <dbReference type="Rhea" id="RHEA-COMP:10506"/>
        <dbReference type="ChEBI" id="CHEBI:57288"/>
        <dbReference type="ChEBI" id="CHEBI:57384"/>
        <dbReference type="ChEBI" id="CHEBI:83144"/>
        <dbReference type="ChEBI" id="CHEBI:83145"/>
        <dbReference type="EC" id="2.1.3.15"/>
    </reaction>
</comment>
<gene>
    <name evidence="12" type="primary">accA</name>
    <name evidence="13" type="ORF">VUQ07_04370</name>
    <name evidence="12" type="ORF">VUQ09_00260</name>
</gene>
<dbReference type="GO" id="GO:0016743">
    <property type="term" value="F:carboxyl- or carbamoyltransferase activity"/>
    <property type="evidence" value="ECO:0007669"/>
    <property type="project" value="InterPro"/>
</dbReference>
<evidence type="ECO:0000259" key="11">
    <source>
        <dbReference type="PROSITE" id="PS50989"/>
    </source>
</evidence>